<evidence type="ECO:0000256" key="4">
    <source>
        <dbReference type="ARBA" id="ARBA00023136"/>
    </source>
</evidence>
<evidence type="ECO:0000256" key="5">
    <source>
        <dbReference type="SAM" id="Phobius"/>
    </source>
</evidence>
<feature type="transmembrane region" description="Helical" evidence="5">
    <location>
        <begin position="48"/>
        <end position="69"/>
    </location>
</feature>
<feature type="transmembrane region" description="Helical" evidence="5">
    <location>
        <begin position="144"/>
        <end position="166"/>
    </location>
</feature>
<keyword evidence="4 5" id="KW-0472">Membrane</keyword>
<sequence>MNLISKFKNKIFLNSIWIILEKLIALFGLIFVTSFVAKYIGPESFGKLSFATTIFAVVQTLAIWGTDVICSKRIAQNHDSGLRLLKSISLLRAIVFFVTSIPLLIYMWVETDYLSFIFALAVGVSAYISVQDIYILYNDVTLKAIYNVFANIVGLIISLILRFIIAYFELDVIYLVFPIILIALIPFFIRRYIFNKNNQNILSFNKIKSRIKYSKYVLRTGSSLVVSALAITIYLNISQILLGLMVSKKSLGIFTVGVTLGSAWSFVNNAFLTSFTPKLYQSKDNAEASSVAANISRIMTIFFIIYMTTFYFLGEYLIKKLYGNDYIEAFNIALILIVSTFLSNLGQVYARYMFLYNGFNYIMYKTFILMFFGVVSAYFLINKYQIYGAAFTILIVEIFSLTFFNYLFRRFEILKAQMVIFGFVRNVENDQRN</sequence>
<evidence type="ECO:0008006" key="8">
    <source>
        <dbReference type="Google" id="ProtNLM"/>
    </source>
</evidence>
<evidence type="ECO:0000256" key="3">
    <source>
        <dbReference type="ARBA" id="ARBA00022989"/>
    </source>
</evidence>
<feature type="transmembrane region" description="Helical" evidence="5">
    <location>
        <begin position="12"/>
        <end position="36"/>
    </location>
</feature>
<feature type="transmembrane region" description="Helical" evidence="5">
    <location>
        <begin position="326"/>
        <end position="350"/>
    </location>
</feature>
<feature type="transmembrane region" description="Helical" evidence="5">
    <location>
        <begin position="90"/>
        <end position="109"/>
    </location>
</feature>
<organism evidence="6 7">
    <name type="scientific">Acinetobacter soli NIPH 2899</name>
    <dbReference type="NCBI Taxonomy" id="1217677"/>
    <lineage>
        <taxon>Bacteria</taxon>
        <taxon>Pseudomonadati</taxon>
        <taxon>Pseudomonadota</taxon>
        <taxon>Gammaproteobacteria</taxon>
        <taxon>Moraxellales</taxon>
        <taxon>Moraxellaceae</taxon>
        <taxon>Acinetobacter</taxon>
    </lineage>
</organism>
<feature type="transmembrane region" description="Helical" evidence="5">
    <location>
        <begin position="172"/>
        <end position="189"/>
    </location>
</feature>
<dbReference type="EMBL" id="APPV01000006">
    <property type="protein sequence ID" value="ENV61538.1"/>
    <property type="molecule type" value="Genomic_DNA"/>
</dbReference>
<evidence type="ECO:0000313" key="6">
    <source>
        <dbReference type="EMBL" id="ENV61538.1"/>
    </source>
</evidence>
<dbReference type="Pfam" id="PF01943">
    <property type="entry name" value="Polysacc_synt"/>
    <property type="match status" value="1"/>
</dbReference>
<dbReference type="InterPro" id="IPR052556">
    <property type="entry name" value="PolySynth_Transporter"/>
</dbReference>
<keyword evidence="2 5" id="KW-0812">Transmembrane</keyword>
<dbReference type="Proteomes" id="UP000018433">
    <property type="component" value="Unassembled WGS sequence"/>
</dbReference>
<feature type="transmembrane region" description="Helical" evidence="5">
    <location>
        <begin position="362"/>
        <end position="381"/>
    </location>
</feature>
<proteinExistence type="predicted"/>
<feature type="transmembrane region" description="Helical" evidence="5">
    <location>
        <begin position="387"/>
        <end position="408"/>
    </location>
</feature>
<keyword evidence="7" id="KW-1185">Reference proteome</keyword>
<feature type="transmembrane region" description="Helical" evidence="5">
    <location>
        <begin position="291"/>
        <end position="314"/>
    </location>
</feature>
<name>A0ABN0K0X1_9GAMM</name>
<keyword evidence="3 5" id="KW-1133">Transmembrane helix</keyword>
<evidence type="ECO:0000313" key="7">
    <source>
        <dbReference type="Proteomes" id="UP000018433"/>
    </source>
</evidence>
<evidence type="ECO:0000256" key="1">
    <source>
        <dbReference type="ARBA" id="ARBA00004141"/>
    </source>
</evidence>
<feature type="transmembrane region" description="Helical" evidence="5">
    <location>
        <begin position="115"/>
        <end position="137"/>
    </location>
</feature>
<feature type="transmembrane region" description="Helical" evidence="5">
    <location>
        <begin position="216"/>
        <end position="237"/>
    </location>
</feature>
<dbReference type="PANTHER" id="PTHR43424:SF1">
    <property type="entry name" value="LOCUS PUTATIVE PROTEIN 1-RELATED"/>
    <property type="match status" value="1"/>
</dbReference>
<comment type="subcellular location">
    <subcellularLocation>
        <location evidence="1">Membrane</location>
        <topology evidence="1">Multi-pass membrane protein</topology>
    </subcellularLocation>
</comment>
<dbReference type="RefSeq" id="WP_004944401.1">
    <property type="nucleotide sequence ID" value="NZ_KB849643.1"/>
</dbReference>
<dbReference type="InterPro" id="IPR002797">
    <property type="entry name" value="Polysacc_synth"/>
</dbReference>
<evidence type="ECO:0000256" key="2">
    <source>
        <dbReference type="ARBA" id="ARBA00022692"/>
    </source>
</evidence>
<dbReference type="PANTHER" id="PTHR43424">
    <property type="entry name" value="LOCUS PUTATIVE PROTEIN 1-RELATED"/>
    <property type="match status" value="1"/>
</dbReference>
<reference evidence="6 7" key="1">
    <citation type="submission" date="2013-02" db="EMBL/GenBank/DDBJ databases">
        <title>The Genome Sequence of Acinetobacter soli NIPH 2899.</title>
        <authorList>
            <consortium name="The Broad Institute Genome Sequencing Platform"/>
            <consortium name="The Broad Institute Genome Sequencing Center for Infectious Disease"/>
            <person name="Cerqueira G."/>
            <person name="Feldgarden M."/>
            <person name="Courvalin P."/>
            <person name="Perichon B."/>
            <person name="Grillot-Courvalin C."/>
            <person name="Clermont D."/>
            <person name="Rocha E."/>
            <person name="Yoon E.-J."/>
            <person name="Nemec A."/>
            <person name="Walker B."/>
            <person name="Young S.K."/>
            <person name="Zeng Q."/>
            <person name="Gargeya S."/>
            <person name="Fitzgerald M."/>
            <person name="Haas B."/>
            <person name="Abouelleil A."/>
            <person name="Alvarado L."/>
            <person name="Arachchi H.M."/>
            <person name="Berlin A.M."/>
            <person name="Chapman S.B."/>
            <person name="Dewar J."/>
            <person name="Goldberg J."/>
            <person name="Griggs A."/>
            <person name="Gujja S."/>
            <person name="Hansen M."/>
            <person name="Howarth C."/>
            <person name="Imamovic A."/>
            <person name="Larimer J."/>
            <person name="McCowan C."/>
            <person name="Murphy C."/>
            <person name="Neiman D."/>
            <person name="Pearson M."/>
            <person name="Priest M."/>
            <person name="Roberts A."/>
            <person name="Saif S."/>
            <person name="Shea T."/>
            <person name="Sisk P."/>
            <person name="Sykes S."/>
            <person name="Wortman J."/>
            <person name="Nusbaum C."/>
            <person name="Birren B."/>
        </authorList>
    </citation>
    <scope>NUCLEOTIDE SEQUENCE [LARGE SCALE GENOMIC DNA]</scope>
    <source>
        <strain evidence="6 7">NIPH 2899</strain>
    </source>
</reference>
<gene>
    <name evidence="6" type="ORF">F950_00811</name>
</gene>
<accession>A0ABN0K0X1</accession>
<feature type="transmembrane region" description="Helical" evidence="5">
    <location>
        <begin position="249"/>
        <end position="271"/>
    </location>
</feature>
<comment type="caution">
    <text evidence="6">The sequence shown here is derived from an EMBL/GenBank/DDBJ whole genome shotgun (WGS) entry which is preliminary data.</text>
</comment>
<protein>
    <recommendedName>
        <fullName evidence="8">Polysaccharide biosynthesis protein C-terminal domain-containing protein</fullName>
    </recommendedName>
</protein>